<evidence type="ECO:0000313" key="17">
    <source>
        <dbReference type="Proteomes" id="UP000305362"/>
    </source>
</evidence>
<evidence type="ECO:0000256" key="9">
    <source>
        <dbReference type="ARBA" id="ARBA00022679"/>
    </source>
</evidence>
<dbReference type="InterPro" id="IPR002638">
    <property type="entry name" value="Quinolinate_PRibosylTrfase_C"/>
</dbReference>
<dbReference type="CDD" id="cd01572">
    <property type="entry name" value="QPRTase"/>
    <property type="match status" value="1"/>
</dbReference>
<evidence type="ECO:0000256" key="7">
    <source>
        <dbReference type="ARBA" id="ARBA00022642"/>
    </source>
</evidence>
<comment type="caution">
    <text evidence="16">The sequence shown here is derived from an EMBL/GenBank/DDBJ whole genome shotgun (WGS) entry which is preliminary data.</text>
</comment>
<dbReference type="FunFam" id="3.20.20.70:FF:000090">
    <property type="entry name" value="Nicotinate-nucleotide pyrophosphorylase [carboxylating]"/>
    <property type="match status" value="1"/>
</dbReference>
<comment type="pathway">
    <text evidence="2 12">Cofactor biosynthesis; NAD(+) biosynthesis; nicotinate D-ribonucleotide from quinolinate: step 1/1.</text>
</comment>
<evidence type="ECO:0000313" key="18">
    <source>
        <dbReference type="Proteomes" id="UP000310708"/>
    </source>
</evidence>
<comment type="subunit">
    <text evidence="4 12">Hexamer formed by 3 homodimers.</text>
</comment>
<dbReference type="GO" id="GO:0009435">
    <property type="term" value="P:NAD+ biosynthetic process"/>
    <property type="evidence" value="ECO:0007669"/>
    <property type="project" value="UniProtKB-UniPathway"/>
</dbReference>
<feature type="domain" description="Quinolinate phosphoribosyl transferase C-terminal" evidence="13">
    <location>
        <begin position="153"/>
        <end position="317"/>
    </location>
</feature>
<name>A0A4T0LJY2_9BASI</name>
<accession>A0A4T0LJY2</accession>
<evidence type="ECO:0000256" key="4">
    <source>
        <dbReference type="ARBA" id="ARBA00011218"/>
    </source>
</evidence>
<comment type="function">
    <text evidence="1 12">Involved in the catabolism of quinolinic acid (QA).</text>
</comment>
<evidence type="ECO:0000313" key="15">
    <source>
        <dbReference type="EMBL" id="TIC60564.1"/>
    </source>
</evidence>
<dbReference type="PIRSF" id="PIRSF006250">
    <property type="entry name" value="NadC_ModD"/>
    <property type="match status" value="1"/>
</dbReference>
<dbReference type="Proteomes" id="UP000310708">
    <property type="component" value="Unassembled WGS sequence"/>
</dbReference>
<feature type="domain" description="Quinolinate phosphoribosyl transferase N-terminal" evidence="14">
    <location>
        <begin position="46"/>
        <end position="113"/>
    </location>
</feature>
<dbReference type="SUPFAM" id="SSF54675">
    <property type="entry name" value="Nicotinate/Quinolinate PRTase N-terminal domain-like"/>
    <property type="match status" value="1"/>
</dbReference>
<dbReference type="Pfam" id="PF02749">
    <property type="entry name" value="QRPTase_N"/>
    <property type="match status" value="1"/>
</dbReference>
<dbReference type="Pfam" id="PF01729">
    <property type="entry name" value="QRPTase_C"/>
    <property type="match status" value="1"/>
</dbReference>
<sequence>MTSALNFGNPEHLLPPSWRSQVQQWLSEDTPSFDWAGFVVGEEYRDAKLLGKRKGVLAGKPFVDEIFKQLNCTIEWHVKEGESFEPIKHIATVRGAVRYLLLGERVALNVLSSVNLTSTDVLVLQACMYTYMFTSHSTKRFHRSRWFLDTSRDAGFKGIIAGTRKTTPVHQLGFRLVEKYGMIVGGIDAHRNDLSSMVMLKDNHIWSKGSITNAIQAVRSVAGFSLRLDVEVRDEKEANEAIDAGADVIMLDNLDGEELHLVSKRLKEKWTGKRHFLLETSGGIEAHNLTERLGDNIDILSTSAVHQNVQHIDYSMKISRD</sequence>
<proteinExistence type="inferred from homology"/>
<organism evidence="16 18">
    <name type="scientific">Wallemia mellicola</name>
    <dbReference type="NCBI Taxonomy" id="1708541"/>
    <lineage>
        <taxon>Eukaryota</taxon>
        <taxon>Fungi</taxon>
        <taxon>Dikarya</taxon>
        <taxon>Basidiomycota</taxon>
        <taxon>Wallemiomycotina</taxon>
        <taxon>Wallemiomycetes</taxon>
        <taxon>Wallemiales</taxon>
        <taxon>Wallemiaceae</taxon>
        <taxon>Wallemia</taxon>
    </lineage>
</organism>
<dbReference type="SUPFAM" id="SSF51690">
    <property type="entry name" value="Nicotinate/Quinolinate PRTase C-terminal domain-like"/>
    <property type="match status" value="1"/>
</dbReference>
<comment type="catalytic activity">
    <reaction evidence="11 12">
        <text>nicotinate beta-D-ribonucleotide + CO2 + diphosphate = quinolinate + 5-phospho-alpha-D-ribose 1-diphosphate + 2 H(+)</text>
        <dbReference type="Rhea" id="RHEA:12733"/>
        <dbReference type="ChEBI" id="CHEBI:15378"/>
        <dbReference type="ChEBI" id="CHEBI:16526"/>
        <dbReference type="ChEBI" id="CHEBI:29959"/>
        <dbReference type="ChEBI" id="CHEBI:33019"/>
        <dbReference type="ChEBI" id="CHEBI:57502"/>
        <dbReference type="ChEBI" id="CHEBI:58017"/>
        <dbReference type="EC" id="2.4.2.19"/>
    </reaction>
</comment>
<dbReference type="Gene3D" id="3.20.20.70">
    <property type="entry name" value="Aldolase class I"/>
    <property type="match status" value="1"/>
</dbReference>
<evidence type="ECO:0000256" key="10">
    <source>
        <dbReference type="ARBA" id="ARBA00033102"/>
    </source>
</evidence>
<dbReference type="PANTHER" id="PTHR32179">
    <property type="entry name" value="NICOTINATE-NUCLEOTIDE PYROPHOSPHORYLASE [CARBOXYLATING]"/>
    <property type="match status" value="1"/>
</dbReference>
<dbReference type="InterPro" id="IPR027277">
    <property type="entry name" value="NadC/ModD"/>
</dbReference>
<evidence type="ECO:0000256" key="1">
    <source>
        <dbReference type="ARBA" id="ARBA00003237"/>
    </source>
</evidence>
<dbReference type="PANTHER" id="PTHR32179:SF3">
    <property type="entry name" value="NICOTINATE-NUCLEOTIDE PYROPHOSPHORYLASE [CARBOXYLATING]"/>
    <property type="match status" value="1"/>
</dbReference>
<evidence type="ECO:0000256" key="12">
    <source>
        <dbReference type="PIRNR" id="PIRNR006250"/>
    </source>
</evidence>
<dbReference type="AlphaFoldDB" id="A0A4T0LJY2"/>
<evidence type="ECO:0000259" key="13">
    <source>
        <dbReference type="Pfam" id="PF01729"/>
    </source>
</evidence>
<keyword evidence="8 12" id="KW-0328">Glycosyltransferase</keyword>
<evidence type="ECO:0000313" key="16">
    <source>
        <dbReference type="EMBL" id="TIC63803.1"/>
    </source>
</evidence>
<dbReference type="Gene3D" id="3.90.1170.20">
    <property type="entry name" value="Quinolinate phosphoribosyl transferase, N-terminal domain"/>
    <property type="match status" value="1"/>
</dbReference>
<dbReference type="InterPro" id="IPR036068">
    <property type="entry name" value="Nicotinate_pribotase-like_C"/>
</dbReference>
<evidence type="ECO:0000256" key="5">
    <source>
        <dbReference type="ARBA" id="ARBA00011944"/>
    </source>
</evidence>
<dbReference type="UniPathway" id="UPA00253">
    <property type="reaction ID" value="UER00331"/>
</dbReference>
<dbReference type="EMBL" id="SPRX01000042">
    <property type="protein sequence ID" value="TIC63803.1"/>
    <property type="molecule type" value="Genomic_DNA"/>
</dbReference>
<reference evidence="17 18" key="1">
    <citation type="submission" date="2019-03" db="EMBL/GenBank/DDBJ databases">
        <title>Sequencing 25 genomes of Wallemia mellicola.</title>
        <authorList>
            <person name="Gostincar C."/>
        </authorList>
    </citation>
    <scope>NUCLEOTIDE SEQUENCE [LARGE SCALE GENOMIC DNA]</scope>
    <source>
        <strain evidence="15 17">EXF-1277</strain>
        <strain evidence="16 18">EXF-757</strain>
    </source>
</reference>
<dbReference type="InterPro" id="IPR022412">
    <property type="entry name" value="Quinolinate_PRibosylTrfase_N"/>
</dbReference>
<dbReference type="EMBL" id="SPRV01000038">
    <property type="protein sequence ID" value="TIC60564.1"/>
    <property type="molecule type" value="Genomic_DNA"/>
</dbReference>
<evidence type="ECO:0000256" key="8">
    <source>
        <dbReference type="ARBA" id="ARBA00022676"/>
    </source>
</evidence>
<evidence type="ECO:0000256" key="6">
    <source>
        <dbReference type="ARBA" id="ARBA00020990"/>
    </source>
</evidence>
<dbReference type="GO" id="GO:0034213">
    <property type="term" value="P:quinolinate catabolic process"/>
    <property type="evidence" value="ECO:0007669"/>
    <property type="project" value="TreeGrafter"/>
</dbReference>
<evidence type="ECO:0000256" key="2">
    <source>
        <dbReference type="ARBA" id="ARBA00004893"/>
    </source>
</evidence>
<comment type="similarity">
    <text evidence="3 12">Belongs to the NadC/ModD family.</text>
</comment>
<gene>
    <name evidence="16" type="ORF">E3Q01_03146</name>
    <name evidence="15" type="ORF">E3Q03_03119</name>
</gene>
<dbReference type="InterPro" id="IPR013785">
    <property type="entry name" value="Aldolase_TIM"/>
</dbReference>
<dbReference type="InterPro" id="IPR037128">
    <property type="entry name" value="Quinolinate_PRibosylTase_N_sf"/>
</dbReference>
<evidence type="ECO:0000256" key="3">
    <source>
        <dbReference type="ARBA" id="ARBA00009400"/>
    </source>
</evidence>
<dbReference type="GO" id="GO:0004514">
    <property type="term" value="F:nicotinate-nucleotide diphosphorylase (carboxylating) activity"/>
    <property type="evidence" value="ECO:0007669"/>
    <property type="project" value="UniProtKB-EC"/>
</dbReference>
<keyword evidence="9 12" id="KW-0808">Transferase</keyword>
<evidence type="ECO:0000259" key="14">
    <source>
        <dbReference type="Pfam" id="PF02749"/>
    </source>
</evidence>
<evidence type="ECO:0000256" key="11">
    <source>
        <dbReference type="ARBA" id="ARBA00047445"/>
    </source>
</evidence>
<dbReference type="Proteomes" id="UP000305362">
    <property type="component" value="Unassembled WGS sequence"/>
</dbReference>
<keyword evidence="7 12" id="KW-0662">Pyridine nucleotide biosynthesis</keyword>
<dbReference type="OrthoDB" id="10067394at2759"/>
<dbReference type="InterPro" id="IPR004393">
    <property type="entry name" value="NadC"/>
</dbReference>
<dbReference type="EC" id="2.4.2.19" evidence="5 12"/>
<dbReference type="GO" id="GO:0005737">
    <property type="term" value="C:cytoplasm"/>
    <property type="evidence" value="ECO:0007669"/>
    <property type="project" value="TreeGrafter"/>
</dbReference>
<protein>
    <recommendedName>
        <fullName evidence="6 12">Nicotinate-nucleotide pyrophosphorylase [carboxylating]</fullName>
        <ecNumber evidence="5 12">2.4.2.19</ecNumber>
    </recommendedName>
    <alternativeName>
        <fullName evidence="10 12">Quinolinate phosphoribosyltransferase [decarboxylating]</fullName>
    </alternativeName>
</protein>